<dbReference type="PANTHER" id="PTHR33353:SF6">
    <property type="entry name" value="ENDOGLUCANASE IV"/>
    <property type="match status" value="1"/>
</dbReference>
<evidence type="ECO:0000256" key="13">
    <source>
        <dbReference type="SAM" id="SignalP"/>
    </source>
</evidence>
<keyword evidence="9" id="KW-0624">Polysaccharide degradation</keyword>
<keyword evidence="15" id="KW-0378">Hydrolase</keyword>
<dbReference type="Gene3D" id="2.70.50.70">
    <property type="match status" value="1"/>
</dbReference>
<evidence type="ECO:0000256" key="10">
    <source>
        <dbReference type="ARBA" id="ARBA00044502"/>
    </source>
</evidence>
<keyword evidence="6" id="KW-0503">Monooxygenase</keyword>
<dbReference type="PANTHER" id="PTHR33353">
    <property type="entry name" value="PUTATIVE (AFU_ORTHOLOGUE AFUA_1G12560)-RELATED"/>
    <property type="match status" value="1"/>
</dbReference>
<evidence type="ECO:0000259" key="14">
    <source>
        <dbReference type="Pfam" id="PF03443"/>
    </source>
</evidence>
<comment type="cofactor">
    <cofactor evidence="1">
        <name>Cu(2+)</name>
        <dbReference type="ChEBI" id="CHEBI:29036"/>
    </cofactor>
</comment>
<keyword evidence="3" id="KW-0136">Cellulose degradation</keyword>
<evidence type="ECO:0000256" key="11">
    <source>
        <dbReference type="ARBA" id="ARBA00045077"/>
    </source>
</evidence>
<dbReference type="GO" id="GO:0016787">
    <property type="term" value="F:hydrolase activity"/>
    <property type="evidence" value="ECO:0007669"/>
    <property type="project" value="UniProtKB-KW"/>
</dbReference>
<dbReference type="InterPro" id="IPR049892">
    <property type="entry name" value="AA9"/>
</dbReference>
<comment type="similarity">
    <text evidence="10">Belongs to the polysaccharide monooxygenase AA9 family.</text>
</comment>
<evidence type="ECO:0000256" key="5">
    <source>
        <dbReference type="ARBA" id="ARBA00023008"/>
    </source>
</evidence>
<keyword evidence="13" id="KW-0732">Signal</keyword>
<feature type="signal peptide" evidence="13">
    <location>
        <begin position="1"/>
        <end position="26"/>
    </location>
</feature>
<dbReference type="GO" id="GO:0030245">
    <property type="term" value="P:cellulose catabolic process"/>
    <property type="evidence" value="ECO:0007669"/>
    <property type="project" value="UniProtKB-KW"/>
</dbReference>
<dbReference type="EC" id="1.14.99.56" evidence="12"/>
<evidence type="ECO:0000256" key="7">
    <source>
        <dbReference type="ARBA" id="ARBA00023157"/>
    </source>
</evidence>
<dbReference type="CDD" id="cd21175">
    <property type="entry name" value="LPMO_AA9"/>
    <property type="match status" value="1"/>
</dbReference>
<sequence length="260" mass="28131">MFGLNALKTLIPAIIAIISVASTVDAHGYSQEVILGTVKHTGSLPYQDPYMSPYPDRIIRKIPSNGPVEDPSLIDVQCNGYAAAGWKTAPSSIVGKIKAGDTIKFHWTDWADSHKGPIITYMARAPSDITKWEPGTAPVWFKIDHSGKSADGKWAATDKLYETNHIYTVRIPPKLQAGQYLIRHEIIALHGAFNFPGAQFYPGCVQVQVEGTGTAFPSKSSLVSFPGAYNASTPGILFDIYSDQSLAYPIPGPPVWTGGN</sequence>
<protein>
    <recommendedName>
        <fullName evidence="12">lytic cellulose monooxygenase (C4-dehydrogenating)</fullName>
        <ecNumber evidence="12">1.14.99.56</ecNumber>
    </recommendedName>
</protein>
<dbReference type="AlphaFoldDB" id="A0A5C3KZP6"/>
<dbReference type="EMBL" id="ML210182">
    <property type="protein sequence ID" value="TFK25765.1"/>
    <property type="molecule type" value="Genomic_DNA"/>
</dbReference>
<dbReference type="Pfam" id="PF03443">
    <property type="entry name" value="AA9"/>
    <property type="match status" value="1"/>
</dbReference>
<evidence type="ECO:0000313" key="15">
    <source>
        <dbReference type="EMBL" id="TFK25765.1"/>
    </source>
</evidence>
<organism evidence="15 16">
    <name type="scientific">Coprinopsis marcescibilis</name>
    <name type="common">Agaric fungus</name>
    <name type="synonym">Psathyrella marcescibilis</name>
    <dbReference type="NCBI Taxonomy" id="230819"/>
    <lineage>
        <taxon>Eukaryota</taxon>
        <taxon>Fungi</taxon>
        <taxon>Dikarya</taxon>
        <taxon>Basidiomycota</taxon>
        <taxon>Agaricomycotina</taxon>
        <taxon>Agaricomycetes</taxon>
        <taxon>Agaricomycetidae</taxon>
        <taxon>Agaricales</taxon>
        <taxon>Agaricineae</taxon>
        <taxon>Psathyrellaceae</taxon>
        <taxon>Coprinopsis</taxon>
    </lineage>
</organism>
<keyword evidence="4" id="KW-0560">Oxidoreductase</keyword>
<reference evidence="15 16" key="1">
    <citation type="journal article" date="2019" name="Nat. Ecol. Evol.">
        <title>Megaphylogeny resolves global patterns of mushroom evolution.</title>
        <authorList>
            <person name="Varga T."/>
            <person name="Krizsan K."/>
            <person name="Foldi C."/>
            <person name="Dima B."/>
            <person name="Sanchez-Garcia M."/>
            <person name="Sanchez-Ramirez S."/>
            <person name="Szollosi G.J."/>
            <person name="Szarkandi J.G."/>
            <person name="Papp V."/>
            <person name="Albert L."/>
            <person name="Andreopoulos W."/>
            <person name="Angelini C."/>
            <person name="Antonin V."/>
            <person name="Barry K.W."/>
            <person name="Bougher N.L."/>
            <person name="Buchanan P."/>
            <person name="Buyck B."/>
            <person name="Bense V."/>
            <person name="Catcheside P."/>
            <person name="Chovatia M."/>
            <person name="Cooper J."/>
            <person name="Damon W."/>
            <person name="Desjardin D."/>
            <person name="Finy P."/>
            <person name="Geml J."/>
            <person name="Haridas S."/>
            <person name="Hughes K."/>
            <person name="Justo A."/>
            <person name="Karasinski D."/>
            <person name="Kautmanova I."/>
            <person name="Kiss B."/>
            <person name="Kocsube S."/>
            <person name="Kotiranta H."/>
            <person name="LaButti K.M."/>
            <person name="Lechner B.E."/>
            <person name="Liimatainen K."/>
            <person name="Lipzen A."/>
            <person name="Lukacs Z."/>
            <person name="Mihaltcheva S."/>
            <person name="Morgado L.N."/>
            <person name="Niskanen T."/>
            <person name="Noordeloos M.E."/>
            <person name="Ohm R.A."/>
            <person name="Ortiz-Santana B."/>
            <person name="Ovrebo C."/>
            <person name="Racz N."/>
            <person name="Riley R."/>
            <person name="Savchenko A."/>
            <person name="Shiryaev A."/>
            <person name="Soop K."/>
            <person name="Spirin V."/>
            <person name="Szebenyi C."/>
            <person name="Tomsovsky M."/>
            <person name="Tulloss R.E."/>
            <person name="Uehling J."/>
            <person name="Grigoriev I.V."/>
            <person name="Vagvolgyi C."/>
            <person name="Papp T."/>
            <person name="Martin F.M."/>
            <person name="Miettinen O."/>
            <person name="Hibbett D.S."/>
            <person name="Nagy L.G."/>
        </authorList>
    </citation>
    <scope>NUCLEOTIDE SEQUENCE [LARGE SCALE GENOMIC DNA]</scope>
    <source>
        <strain evidence="15 16">CBS 121175</strain>
    </source>
</reference>
<evidence type="ECO:0000256" key="3">
    <source>
        <dbReference type="ARBA" id="ARBA00023001"/>
    </source>
</evidence>
<accession>A0A5C3KZP6</accession>
<evidence type="ECO:0000313" key="16">
    <source>
        <dbReference type="Proteomes" id="UP000307440"/>
    </source>
</evidence>
<keyword evidence="7" id="KW-1015">Disulfide bond</keyword>
<keyword evidence="8" id="KW-0119">Carbohydrate metabolism</keyword>
<evidence type="ECO:0000256" key="4">
    <source>
        <dbReference type="ARBA" id="ARBA00023002"/>
    </source>
</evidence>
<evidence type="ECO:0000256" key="9">
    <source>
        <dbReference type="ARBA" id="ARBA00023326"/>
    </source>
</evidence>
<name>A0A5C3KZP6_COPMA</name>
<feature type="chain" id="PRO_5023050596" description="lytic cellulose monooxygenase (C4-dehydrogenating)" evidence="13">
    <location>
        <begin position="27"/>
        <end position="260"/>
    </location>
</feature>
<dbReference type="Proteomes" id="UP000307440">
    <property type="component" value="Unassembled WGS sequence"/>
</dbReference>
<keyword evidence="5" id="KW-0186">Copper</keyword>
<dbReference type="GO" id="GO:0046872">
    <property type="term" value="F:metal ion binding"/>
    <property type="evidence" value="ECO:0007669"/>
    <property type="project" value="UniProtKB-KW"/>
</dbReference>
<dbReference type="InterPro" id="IPR005103">
    <property type="entry name" value="AA9_LPMO"/>
</dbReference>
<dbReference type="GO" id="GO:0004497">
    <property type="term" value="F:monooxygenase activity"/>
    <property type="evidence" value="ECO:0007669"/>
    <property type="project" value="UniProtKB-KW"/>
</dbReference>
<evidence type="ECO:0000256" key="1">
    <source>
        <dbReference type="ARBA" id="ARBA00001973"/>
    </source>
</evidence>
<gene>
    <name evidence="15" type="ORF">FA15DRAFT_616980</name>
</gene>
<evidence type="ECO:0000256" key="12">
    <source>
        <dbReference type="ARBA" id="ARBA00047174"/>
    </source>
</evidence>
<dbReference type="STRING" id="230819.A0A5C3KZP6"/>
<evidence type="ECO:0000256" key="2">
    <source>
        <dbReference type="ARBA" id="ARBA00022723"/>
    </source>
</evidence>
<keyword evidence="16" id="KW-1185">Reference proteome</keyword>
<keyword evidence="2" id="KW-0479">Metal-binding</keyword>
<comment type="catalytic activity">
    <reaction evidence="11">
        <text>[(1-&gt;4)-beta-D-glucosyl]n+m + reduced acceptor + O2 = 4-dehydro-beta-D-glucosyl-[(1-&gt;4)-beta-D-glucosyl]n-1 + [(1-&gt;4)-beta-D-glucosyl]m + acceptor + H2O.</text>
        <dbReference type="EC" id="1.14.99.56"/>
    </reaction>
</comment>
<evidence type="ECO:0000256" key="6">
    <source>
        <dbReference type="ARBA" id="ARBA00023033"/>
    </source>
</evidence>
<proteinExistence type="inferred from homology"/>
<evidence type="ECO:0000256" key="8">
    <source>
        <dbReference type="ARBA" id="ARBA00023277"/>
    </source>
</evidence>
<dbReference type="OrthoDB" id="4849160at2759"/>
<feature type="domain" description="Auxiliary Activity family 9 catalytic" evidence="14">
    <location>
        <begin position="27"/>
        <end position="244"/>
    </location>
</feature>